<dbReference type="Pfam" id="PF01176">
    <property type="entry name" value="eIF-1a"/>
    <property type="match status" value="1"/>
</dbReference>
<evidence type="ECO:0000313" key="8">
    <source>
        <dbReference type="Proteomes" id="UP000249343"/>
    </source>
</evidence>
<organism evidence="7 8">
    <name type="scientific">Candidatus Phytoplasma oryzae</name>
    <dbReference type="NCBI Taxonomy" id="203274"/>
    <lineage>
        <taxon>Bacteria</taxon>
        <taxon>Bacillati</taxon>
        <taxon>Mycoplasmatota</taxon>
        <taxon>Mollicutes</taxon>
        <taxon>Acholeplasmatales</taxon>
        <taxon>Acholeplasmataceae</taxon>
        <taxon>Candidatus Phytoplasma</taxon>
        <taxon>16SrXI (Rice yellow dwarf group)</taxon>
    </lineage>
</organism>
<dbReference type="InterPro" id="IPR004368">
    <property type="entry name" value="TIF_IF1"/>
</dbReference>
<dbReference type="GO" id="GO:0003723">
    <property type="term" value="F:RNA binding"/>
    <property type="evidence" value="ECO:0007669"/>
    <property type="project" value="InterPro"/>
</dbReference>
<dbReference type="PANTHER" id="PTHR33370:SF1">
    <property type="entry name" value="TRANSLATION INITIATION FACTOR IF-1, CHLOROPLASTIC"/>
    <property type="match status" value="1"/>
</dbReference>
<dbReference type="Gene3D" id="2.40.50.140">
    <property type="entry name" value="Nucleic acid-binding proteins"/>
    <property type="match status" value="1"/>
</dbReference>
<evidence type="ECO:0000256" key="2">
    <source>
        <dbReference type="ARBA" id="ARBA00022540"/>
    </source>
</evidence>
<dbReference type="GO" id="GO:0003743">
    <property type="term" value="F:translation initiation factor activity"/>
    <property type="evidence" value="ECO:0007669"/>
    <property type="project" value="UniProtKB-UniRule"/>
</dbReference>
<dbReference type="Proteomes" id="UP000249343">
    <property type="component" value="Unassembled WGS sequence"/>
</dbReference>
<evidence type="ECO:0000256" key="1">
    <source>
        <dbReference type="ARBA" id="ARBA00010939"/>
    </source>
</evidence>
<name>A0A328IKH8_9MOLU</name>
<evidence type="ECO:0000256" key="3">
    <source>
        <dbReference type="ARBA" id="ARBA00022917"/>
    </source>
</evidence>
<dbReference type="EMBL" id="JHUK01000003">
    <property type="protein sequence ID" value="RAM57764.1"/>
    <property type="molecule type" value="Genomic_DNA"/>
</dbReference>
<dbReference type="InterPro" id="IPR012340">
    <property type="entry name" value="NA-bd_OB-fold"/>
</dbReference>
<dbReference type="SUPFAM" id="SSF50249">
    <property type="entry name" value="Nucleic acid-binding proteins"/>
    <property type="match status" value="1"/>
</dbReference>
<keyword evidence="3 4" id="KW-0648">Protein biosynthesis</keyword>
<sequence length="92" mass="10983">MIKKNMKKIKKIKNKIKNKENKKAKKENYYDAIVLSLLPNTKFKLMLLSNQKIVIGYLAGKLYKNNIRILKGDKVQIDHKIRIMYRYKVDQT</sequence>
<dbReference type="InterPro" id="IPR006196">
    <property type="entry name" value="RNA-binding_domain_S1_IF1"/>
</dbReference>
<dbReference type="PROSITE" id="PS50832">
    <property type="entry name" value="S1_IF1_TYPE"/>
    <property type="match status" value="1"/>
</dbReference>
<comment type="caution">
    <text evidence="7">The sequence shown here is derived from an EMBL/GenBank/DDBJ whole genome shotgun (WGS) entry which is preliminary data.</text>
</comment>
<dbReference type="AlphaFoldDB" id="A0A328IKH8"/>
<evidence type="ECO:0000313" key="7">
    <source>
        <dbReference type="EMBL" id="RAM57764.1"/>
    </source>
</evidence>
<feature type="domain" description="S1-like" evidence="6">
    <location>
        <begin position="18"/>
        <end position="88"/>
    </location>
</feature>
<keyword evidence="8" id="KW-1185">Reference proteome</keyword>
<keyword evidence="2 4" id="KW-0396">Initiation factor</keyword>
<gene>
    <name evidence="7" type="ORF">DH96_01540</name>
</gene>
<comment type="similarity">
    <text evidence="1">Belongs to the IF-1 family.</text>
</comment>
<feature type="coiled-coil region" evidence="5">
    <location>
        <begin position="2"/>
        <end position="29"/>
    </location>
</feature>
<dbReference type="RefSeq" id="WP_320410434.1">
    <property type="nucleotide sequence ID" value="NZ_JHUK01000003.1"/>
</dbReference>
<evidence type="ECO:0000256" key="4">
    <source>
        <dbReference type="PROSITE-ProRule" id="PRU00181"/>
    </source>
</evidence>
<evidence type="ECO:0000256" key="5">
    <source>
        <dbReference type="SAM" id="Coils"/>
    </source>
</evidence>
<accession>A0A328IKH8</accession>
<keyword evidence="5" id="KW-0175">Coiled coil</keyword>
<proteinExistence type="inferred from homology"/>
<reference evidence="7 8" key="1">
    <citation type="submission" date="2014-04" db="EMBL/GenBank/DDBJ databases">
        <title>Genome study of Napier grass stunt phytoplasma.</title>
        <authorList>
            <person name="Kawicha P."/>
            <person name="Dickinson M."/>
            <person name="Hodgetts J."/>
        </authorList>
    </citation>
    <scope>NUCLEOTIDE SEQUENCE [LARGE SCALE GENOMIC DNA]</scope>
    <source>
        <strain evidence="7 8">NGS-S10</strain>
    </source>
</reference>
<dbReference type="GO" id="GO:0005829">
    <property type="term" value="C:cytosol"/>
    <property type="evidence" value="ECO:0007669"/>
    <property type="project" value="TreeGrafter"/>
</dbReference>
<evidence type="ECO:0000259" key="6">
    <source>
        <dbReference type="PROSITE" id="PS50832"/>
    </source>
</evidence>
<dbReference type="GO" id="GO:0043022">
    <property type="term" value="F:ribosome binding"/>
    <property type="evidence" value="ECO:0007669"/>
    <property type="project" value="TreeGrafter"/>
</dbReference>
<protein>
    <recommendedName>
        <fullName evidence="6">S1-like domain-containing protein</fullName>
    </recommendedName>
</protein>
<dbReference type="PANTHER" id="PTHR33370">
    <property type="entry name" value="TRANSLATION INITIATION FACTOR IF-1, CHLOROPLASTIC"/>
    <property type="match status" value="1"/>
</dbReference>